<evidence type="ECO:0000313" key="1">
    <source>
        <dbReference type="EMBL" id="CAE7472996.1"/>
    </source>
</evidence>
<comment type="caution">
    <text evidence="1">The sequence shown here is derived from an EMBL/GenBank/DDBJ whole genome shotgun (WGS) entry which is preliminary data.</text>
</comment>
<sequence>MANAHVGCAKEAIEKILSDARVPRDPGIRPIEQNMWPCVRDYVQMADPPTLILASSTGLLALQFHAPHPFDGGEPAAANYHFHAKRMTVKSPPPPKGLHVHEYRSMNLVYVEDTWYEIDRTGSHPGTSDHYLVQPNGRPGMMPEQVKEVMRRYMLDYFGKRDVVANWDQERDLRGQLPIQLV</sequence>
<dbReference type="AlphaFoldDB" id="A0A812S9Y7"/>
<accession>A0A812S9Y7</accession>
<reference evidence="1" key="1">
    <citation type="submission" date="2021-02" db="EMBL/GenBank/DDBJ databases">
        <authorList>
            <person name="Dougan E. K."/>
            <person name="Rhodes N."/>
            <person name="Thang M."/>
            <person name="Chan C."/>
        </authorList>
    </citation>
    <scope>NUCLEOTIDE SEQUENCE</scope>
</reference>
<proteinExistence type="predicted"/>
<dbReference type="Proteomes" id="UP000604046">
    <property type="component" value="Unassembled WGS sequence"/>
</dbReference>
<organism evidence="1 2">
    <name type="scientific">Symbiodinium natans</name>
    <dbReference type="NCBI Taxonomy" id="878477"/>
    <lineage>
        <taxon>Eukaryota</taxon>
        <taxon>Sar</taxon>
        <taxon>Alveolata</taxon>
        <taxon>Dinophyceae</taxon>
        <taxon>Suessiales</taxon>
        <taxon>Symbiodiniaceae</taxon>
        <taxon>Symbiodinium</taxon>
    </lineage>
</organism>
<gene>
    <name evidence="1" type="ORF">SNAT2548_LOCUS26571</name>
</gene>
<keyword evidence="2" id="KW-1185">Reference proteome</keyword>
<protein>
    <submittedName>
        <fullName evidence="1">Uncharacterized protein</fullName>
    </submittedName>
</protein>
<evidence type="ECO:0000313" key="2">
    <source>
        <dbReference type="Proteomes" id="UP000604046"/>
    </source>
</evidence>
<name>A0A812S9Y7_9DINO</name>
<dbReference type="EMBL" id="CAJNDS010002435">
    <property type="protein sequence ID" value="CAE7472996.1"/>
    <property type="molecule type" value="Genomic_DNA"/>
</dbReference>